<dbReference type="EMBL" id="MOMC01000062">
    <property type="protein sequence ID" value="ONH25238.1"/>
    <property type="molecule type" value="Genomic_DNA"/>
</dbReference>
<evidence type="ECO:0000313" key="3">
    <source>
        <dbReference type="Proteomes" id="UP000188929"/>
    </source>
</evidence>
<gene>
    <name evidence="2" type="ORF">BL253_28130</name>
</gene>
<feature type="region of interest" description="Disordered" evidence="1">
    <location>
        <begin position="1"/>
        <end position="23"/>
    </location>
</feature>
<dbReference type="Proteomes" id="UP000188929">
    <property type="component" value="Unassembled WGS sequence"/>
</dbReference>
<reference evidence="3" key="1">
    <citation type="submission" date="2016-10" db="EMBL/GenBank/DDBJ databases">
        <title>Frankia sp. NRRL B-16386 Genome sequencing.</title>
        <authorList>
            <person name="Ghodhbane-Gtari F."/>
            <person name="Swanson E."/>
            <person name="Gueddou A."/>
            <person name="Hezbri K."/>
            <person name="Ktari K."/>
            <person name="Nouioui I."/>
            <person name="Morris K."/>
            <person name="Simpson S."/>
            <person name="Abebe-Akele F."/>
            <person name="Thomas K."/>
            <person name="Gtari M."/>
            <person name="Tisa L.S."/>
        </authorList>
    </citation>
    <scope>NUCLEOTIDE SEQUENCE [LARGE SCALE GENOMIC DNA]</scope>
    <source>
        <strain evidence="3">NRRL B-16386</strain>
    </source>
</reference>
<evidence type="ECO:0000313" key="2">
    <source>
        <dbReference type="EMBL" id="ONH25238.1"/>
    </source>
</evidence>
<dbReference type="AlphaFoldDB" id="A0A1V2I628"/>
<organism evidence="2 3">
    <name type="scientific">Pseudofrankia asymbiotica</name>
    <dbReference type="NCBI Taxonomy" id="1834516"/>
    <lineage>
        <taxon>Bacteria</taxon>
        <taxon>Bacillati</taxon>
        <taxon>Actinomycetota</taxon>
        <taxon>Actinomycetes</taxon>
        <taxon>Frankiales</taxon>
        <taxon>Frankiaceae</taxon>
        <taxon>Pseudofrankia</taxon>
    </lineage>
</organism>
<protein>
    <submittedName>
        <fullName evidence="2">Uncharacterized protein</fullName>
    </submittedName>
</protein>
<evidence type="ECO:0000256" key="1">
    <source>
        <dbReference type="SAM" id="MobiDB-lite"/>
    </source>
</evidence>
<sequence length="75" mass="8261">MHGLFRDAEPDSDLPPRPARATSGRDLLGFQLLHEPTETGYGPQPRVGIHRSHGITKTGSELSLKIDGWHFVSIC</sequence>
<accession>A0A1V2I628</accession>
<name>A0A1V2I628_9ACTN</name>
<proteinExistence type="predicted"/>
<keyword evidence="3" id="KW-1185">Reference proteome</keyword>
<comment type="caution">
    <text evidence="2">The sequence shown here is derived from an EMBL/GenBank/DDBJ whole genome shotgun (WGS) entry which is preliminary data.</text>
</comment>